<proteinExistence type="predicted"/>
<organism evidence="1 2">
    <name type="scientific">Trifolium pratense</name>
    <name type="common">Red clover</name>
    <dbReference type="NCBI Taxonomy" id="57577"/>
    <lineage>
        <taxon>Eukaryota</taxon>
        <taxon>Viridiplantae</taxon>
        <taxon>Streptophyta</taxon>
        <taxon>Embryophyta</taxon>
        <taxon>Tracheophyta</taxon>
        <taxon>Spermatophyta</taxon>
        <taxon>Magnoliopsida</taxon>
        <taxon>eudicotyledons</taxon>
        <taxon>Gunneridae</taxon>
        <taxon>Pentapetalae</taxon>
        <taxon>rosids</taxon>
        <taxon>fabids</taxon>
        <taxon>Fabales</taxon>
        <taxon>Fabaceae</taxon>
        <taxon>Papilionoideae</taxon>
        <taxon>50 kb inversion clade</taxon>
        <taxon>NPAAA clade</taxon>
        <taxon>Hologalegina</taxon>
        <taxon>IRL clade</taxon>
        <taxon>Trifolieae</taxon>
        <taxon>Trifolium</taxon>
    </lineage>
</organism>
<comment type="caution">
    <text evidence="1">The sequence shown here is derived from an EMBL/GenBank/DDBJ whole genome shotgun (WGS) entry which is preliminary data.</text>
</comment>
<name>A0A2K3M862_TRIPR</name>
<protein>
    <submittedName>
        <fullName evidence="1">Cytochrome p450</fullName>
    </submittedName>
</protein>
<reference evidence="1 2" key="2">
    <citation type="journal article" date="2017" name="Front. Plant Sci.">
        <title>Gene Classification and Mining of Molecular Markers Useful in Red Clover (Trifolium pratense) Breeding.</title>
        <authorList>
            <person name="Istvanek J."/>
            <person name="Dluhosova J."/>
            <person name="Dluhos P."/>
            <person name="Patkova L."/>
            <person name="Nedelnik J."/>
            <person name="Repkova J."/>
        </authorList>
    </citation>
    <scope>NUCLEOTIDE SEQUENCE [LARGE SCALE GENOMIC DNA]</scope>
    <source>
        <strain evidence="2">cv. Tatra</strain>
        <tissue evidence="1">Young leaves</tissue>
    </source>
</reference>
<accession>A0A2K3M862</accession>
<evidence type="ECO:0000313" key="2">
    <source>
        <dbReference type="Proteomes" id="UP000236291"/>
    </source>
</evidence>
<evidence type="ECO:0000313" key="1">
    <source>
        <dbReference type="EMBL" id="PNX86981.1"/>
    </source>
</evidence>
<sequence length="116" mass="13407">MEGWYLSTVVDPIVTARESIDRTCYSVPAAESAVNSSNTVSETIFMLLQNLEEQNSARLAVIMWSIWKNRNMKLWNKATETKEQILNRVDHLLEDWHAAKNMQKKATQQRLKVLLS</sequence>
<dbReference type="AlphaFoldDB" id="A0A2K3M862"/>
<dbReference type="EMBL" id="ASHM01052664">
    <property type="protein sequence ID" value="PNX86981.1"/>
    <property type="molecule type" value="Genomic_DNA"/>
</dbReference>
<dbReference type="Proteomes" id="UP000236291">
    <property type="component" value="Unassembled WGS sequence"/>
</dbReference>
<reference evidence="1 2" key="1">
    <citation type="journal article" date="2014" name="Am. J. Bot.">
        <title>Genome assembly and annotation for red clover (Trifolium pratense; Fabaceae).</title>
        <authorList>
            <person name="Istvanek J."/>
            <person name="Jaros M."/>
            <person name="Krenek A."/>
            <person name="Repkova J."/>
        </authorList>
    </citation>
    <scope>NUCLEOTIDE SEQUENCE [LARGE SCALE GENOMIC DNA]</scope>
    <source>
        <strain evidence="2">cv. Tatra</strain>
        <tissue evidence="1">Young leaves</tissue>
    </source>
</reference>
<gene>
    <name evidence="1" type="ORF">L195_g043064</name>
</gene>